<dbReference type="EMBL" id="AYKW01000009">
    <property type="protein sequence ID" value="PIL32844.1"/>
    <property type="molecule type" value="Genomic_DNA"/>
</dbReference>
<dbReference type="PANTHER" id="PTHR33606">
    <property type="entry name" value="PROTEIN YCII"/>
    <property type="match status" value="1"/>
</dbReference>
<organism evidence="2 3">
    <name type="scientific">Ganoderma sinense ZZ0214-1</name>
    <dbReference type="NCBI Taxonomy" id="1077348"/>
    <lineage>
        <taxon>Eukaryota</taxon>
        <taxon>Fungi</taxon>
        <taxon>Dikarya</taxon>
        <taxon>Basidiomycota</taxon>
        <taxon>Agaricomycotina</taxon>
        <taxon>Agaricomycetes</taxon>
        <taxon>Polyporales</taxon>
        <taxon>Polyporaceae</taxon>
        <taxon>Ganoderma</taxon>
    </lineage>
</organism>
<gene>
    <name evidence="2" type="ORF">GSI_04961</name>
</gene>
<evidence type="ECO:0000313" key="2">
    <source>
        <dbReference type="EMBL" id="PIL32844.1"/>
    </source>
</evidence>
<accession>A0A2G8SGE6</accession>
<evidence type="ECO:0000259" key="1">
    <source>
        <dbReference type="Pfam" id="PF03795"/>
    </source>
</evidence>
<dbReference type="Proteomes" id="UP000230002">
    <property type="component" value="Unassembled WGS sequence"/>
</dbReference>
<comment type="caution">
    <text evidence="2">The sequence shown here is derived from an EMBL/GenBank/DDBJ whole genome shotgun (WGS) entry which is preliminary data.</text>
</comment>
<reference evidence="2 3" key="1">
    <citation type="journal article" date="2015" name="Sci. Rep.">
        <title>Chromosome-level genome map provides insights into diverse defense mechanisms in the medicinal fungus Ganoderma sinense.</title>
        <authorList>
            <person name="Zhu Y."/>
            <person name="Xu J."/>
            <person name="Sun C."/>
            <person name="Zhou S."/>
            <person name="Xu H."/>
            <person name="Nelson D.R."/>
            <person name="Qian J."/>
            <person name="Song J."/>
            <person name="Luo H."/>
            <person name="Xiang L."/>
            <person name="Li Y."/>
            <person name="Xu Z."/>
            <person name="Ji A."/>
            <person name="Wang L."/>
            <person name="Lu S."/>
            <person name="Hayward A."/>
            <person name="Sun W."/>
            <person name="Li X."/>
            <person name="Schwartz D.C."/>
            <person name="Wang Y."/>
            <person name="Chen S."/>
        </authorList>
    </citation>
    <scope>NUCLEOTIDE SEQUENCE [LARGE SCALE GENOMIC DNA]</scope>
    <source>
        <strain evidence="2 3">ZZ0214-1</strain>
    </source>
</reference>
<dbReference type="InterPro" id="IPR005545">
    <property type="entry name" value="YCII"/>
</dbReference>
<protein>
    <recommendedName>
        <fullName evidence="1">YCII-related domain-containing protein</fullName>
    </recommendedName>
</protein>
<dbReference type="OrthoDB" id="5519740at2759"/>
<dbReference type="Gene3D" id="3.30.70.1060">
    <property type="entry name" value="Dimeric alpha+beta barrel"/>
    <property type="match status" value="1"/>
</dbReference>
<proteinExistence type="predicted"/>
<feature type="domain" description="YCII-related" evidence="1">
    <location>
        <begin position="11"/>
        <end position="97"/>
    </location>
</feature>
<dbReference type="AlphaFoldDB" id="A0A2G8SGE6"/>
<keyword evidence="3" id="KW-1185">Reference proteome</keyword>
<dbReference type="InterPro" id="IPR011008">
    <property type="entry name" value="Dimeric_a/b-barrel"/>
</dbReference>
<dbReference type="SUPFAM" id="SSF54909">
    <property type="entry name" value="Dimeric alpha+beta barrel"/>
    <property type="match status" value="1"/>
</dbReference>
<dbReference type="Pfam" id="PF03795">
    <property type="entry name" value="YCII"/>
    <property type="match status" value="1"/>
</dbReference>
<dbReference type="InterPro" id="IPR051807">
    <property type="entry name" value="Sec-metab_biosynth-assoc"/>
</dbReference>
<sequence>MSVPTLKKNYFLVVAHDQPDAEARRTKHAQEHMAYNQPLIENGTLVVGGGVLPDGVQSSDAHVLAKVRGSYLIIQADTAEHVWDSLKKDAFYSSGEVWDHGRITVTPVFPAFPQVE</sequence>
<name>A0A2G8SGE6_9APHY</name>
<evidence type="ECO:0000313" key="3">
    <source>
        <dbReference type="Proteomes" id="UP000230002"/>
    </source>
</evidence>
<dbReference type="PANTHER" id="PTHR33606:SF3">
    <property type="entry name" value="PROTEIN YCII"/>
    <property type="match status" value="1"/>
</dbReference>